<dbReference type="InterPro" id="IPR006162">
    <property type="entry name" value="Ppantetheine_attach_site"/>
</dbReference>
<evidence type="ECO:0000256" key="2">
    <source>
        <dbReference type="ARBA" id="ARBA00022450"/>
    </source>
</evidence>
<dbReference type="SMART" id="SM00827">
    <property type="entry name" value="PKS_AT"/>
    <property type="match status" value="1"/>
</dbReference>
<feature type="region of interest" description="Disordered" evidence="9">
    <location>
        <begin position="2695"/>
        <end position="2714"/>
    </location>
</feature>
<dbReference type="Gene3D" id="3.90.1150.10">
    <property type="entry name" value="Aspartate Aminotransferase, domain 1"/>
    <property type="match status" value="1"/>
</dbReference>
<evidence type="ECO:0000256" key="3">
    <source>
        <dbReference type="ARBA" id="ARBA00022553"/>
    </source>
</evidence>
<keyword evidence="2" id="KW-0596">Phosphopantetheine</keyword>
<dbReference type="PROSITE" id="PS52004">
    <property type="entry name" value="KS3_2"/>
    <property type="match status" value="1"/>
</dbReference>
<dbReference type="Proteomes" id="UP000236959">
    <property type="component" value="Unassembled WGS sequence"/>
</dbReference>
<dbReference type="SUPFAM" id="SSF55048">
    <property type="entry name" value="Probable ACP-binding domain of malonyl-CoA ACP transacylase"/>
    <property type="match status" value="1"/>
</dbReference>
<dbReference type="GO" id="GO:0031177">
    <property type="term" value="F:phosphopantetheine binding"/>
    <property type="evidence" value="ECO:0007669"/>
    <property type="project" value="InterPro"/>
</dbReference>
<dbReference type="Gene3D" id="3.40.366.10">
    <property type="entry name" value="Malonyl-Coenzyme A Acyl Carrier Protein, domain 2"/>
    <property type="match status" value="1"/>
</dbReference>
<dbReference type="Gene3D" id="3.30.559.30">
    <property type="entry name" value="Nonribosomal peptide synthetase, condensation domain"/>
    <property type="match status" value="7"/>
</dbReference>
<dbReference type="EMBL" id="PPCN01000006">
    <property type="protein sequence ID" value="POF30629.1"/>
    <property type="molecule type" value="Genomic_DNA"/>
</dbReference>
<feature type="region of interest" description="Disordered" evidence="9">
    <location>
        <begin position="5943"/>
        <end position="5972"/>
    </location>
</feature>
<dbReference type="InterPro" id="IPR018201">
    <property type="entry name" value="Ketoacyl_synth_AS"/>
</dbReference>
<dbReference type="InterPro" id="IPR015421">
    <property type="entry name" value="PyrdxlP-dep_Trfase_major"/>
</dbReference>
<dbReference type="PROSITE" id="PS00455">
    <property type="entry name" value="AMP_BINDING"/>
    <property type="match status" value="3"/>
</dbReference>
<feature type="domain" description="Carrier" evidence="10">
    <location>
        <begin position="1307"/>
        <end position="1385"/>
    </location>
</feature>
<dbReference type="GO" id="GO:0030170">
    <property type="term" value="F:pyridoxal phosphate binding"/>
    <property type="evidence" value="ECO:0007669"/>
    <property type="project" value="InterPro"/>
</dbReference>
<evidence type="ECO:0000256" key="9">
    <source>
        <dbReference type="SAM" id="MobiDB-lite"/>
    </source>
</evidence>
<dbReference type="FunFam" id="3.40.50.980:FF:000001">
    <property type="entry name" value="Non-ribosomal peptide synthetase"/>
    <property type="match status" value="1"/>
</dbReference>
<dbReference type="CDD" id="cd19531">
    <property type="entry name" value="LCL_NRPS-like"/>
    <property type="match status" value="6"/>
</dbReference>
<dbReference type="Gene3D" id="3.30.559.10">
    <property type="entry name" value="Chloramphenicol acetyltransferase-like domain"/>
    <property type="match status" value="7"/>
</dbReference>
<dbReference type="CDD" id="cd12117">
    <property type="entry name" value="A_NRPS_Srf_like"/>
    <property type="match status" value="1"/>
</dbReference>
<evidence type="ECO:0000313" key="12">
    <source>
        <dbReference type="EMBL" id="POF30629.1"/>
    </source>
</evidence>
<dbReference type="InterPro" id="IPR042099">
    <property type="entry name" value="ANL_N_sf"/>
</dbReference>
<dbReference type="InterPro" id="IPR001227">
    <property type="entry name" value="Ac_transferase_dom_sf"/>
</dbReference>
<evidence type="ECO:0000256" key="5">
    <source>
        <dbReference type="ARBA" id="ARBA00022737"/>
    </source>
</evidence>
<feature type="domain" description="Ketosynthase family 3 (KS3)" evidence="11">
    <location>
        <begin position="7"/>
        <end position="435"/>
    </location>
</feature>
<feature type="domain" description="Carrier" evidence="10">
    <location>
        <begin position="2711"/>
        <end position="2786"/>
    </location>
</feature>
<dbReference type="InterPro" id="IPR015422">
    <property type="entry name" value="PyrdxlP-dep_Trfase_small"/>
</dbReference>
<keyword evidence="4" id="KW-0808">Transferase</keyword>
<organism evidence="12 13">
    <name type="scientific">Roseibium marinum</name>
    <dbReference type="NCBI Taxonomy" id="281252"/>
    <lineage>
        <taxon>Bacteria</taxon>
        <taxon>Pseudomonadati</taxon>
        <taxon>Pseudomonadota</taxon>
        <taxon>Alphaproteobacteria</taxon>
        <taxon>Hyphomicrobiales</taxon>
        <taxon>Stappiaceae</taxon>
        <taxon>Roseibium</taxon>
    </lineage>
</organism>
<dbReference type="CDD" id="cd00833">
    <property type="entry name" value="PKS"/>
    <property type="match status" value="1"/>
</dbReference>
<dbReference type="InterPro" id="IPR014043">
    <property type="entry name" value="Acyl_transferase_dom"/>
</dbReference>
<dbReference type="InterPro" id="IPR032821">
    <property type="entry name" value="PKS_assoc"/>
</dbReference>
<feature type="domain" description="Carrier" evidence="10">
    <location>
        <begin position="5966"/>
        <end position="6041"/>
    </location>
</feature>
<proteinExistence type="inferred from homology"/>
<dbReference type="InterPro" id="IPR025110">
    <property type="entry name" value="AMP-bd_C"/>
</dbReference>
<keyword evidence="5" id="KW-0677">Repeat</keyword>
<dbReference type="Gene3D" id="1.10.1200.10">
    <property type="entry name" value="ACP-like"/>
    <property type="match status" value="6"/>
</dbReference>
<dbReference type="Pfam" id="PF00698">
    <property type="entry name" value="Acyl_transf_1"/>
    <property type="match status" value="1"/>
</dbReference>
<dbReference type="Pfam" id="PF02801">
    <property type="entry name" value="Ketoacyl-synt_C"/>
    <property type="match status" value="1"/>
</dbReference>
<dbReference type="InterPro" id="IPR016036">
    <property type="entry name" value="Malonyl_transacylase_ACP-bd"/>
</dbReference>
<comment type="similarity">
    <text evidence="7">In the C-terminal section; belongs to the NRP synthetase family.</text>
</comment>
<dbReference type="GO" id="GO:0009239">
    <property type="term" value="P:enterobactin biosynthetic process"/>
    <property type="evidence" value="ECO:0007669"/>
    <property type="project" value="TreeGrafter"/>
</dbReference>
<dbReference type="Gene3D" id="3.30.70.3290">
    <property type="match status" value="1"/>
</dbReference>
<dbReference type="Pfam" id="PF00202">
    <property type="entry name" value="Aminotran_3"/>
    <property type="match status" value="1"/>
</dbReference>
<evidence type="ECO:0000256" key="8">
    <source>
        <dbReference type="ARBA" id="ARBA00054155"/>
    </source>
</evidence>
<dbReference type="Pfam" id="PF00668">
    <property type="entry name" value="Condensation"/>
    <property type="match status" value="7"/>
</dbReference>
<dbReference type="PANTHER" id="PTHR45527">
    <property type="entry name" value="NONRIBOSOMAL PEPTIDE SYNTHETASE"/>
    <property type="match status" value="1"/>
</dbReference>
<dbReference type="Gene3D" id="3.40.50.150">
    <property type="entry name" value="Vaccinia Virus protein VP39"/>
    <property type="match status" value="1"/>
</dbReference>
<comment type="function">
    <text evidence="8">Involved in production of the polyketide antibiotic thailandamide.</text>
</comment>
<dbReference type="InterPro" id="IPR020841">
    <property type="entry name" value="PKS_Beta-ketoAc_synthase_dom"/>
</dbReference>
<dbReference type="NCBIfam" id="NF003417">
    <property type="entry name" value="PRK04813.1"/>
    <property type="match status" value="3"/>
</dbReference>
<dbReference type="InterPro" id="IPR029058">
    <property type="entry name" value="AB_hydrolase_fold"/>
</dbReference>
<dbReference type="InterPro" id="IPR009081">
    <property type="entry name" value="PP-bd_ACP"/>
</dbReference>
<dbReference type="InterPro" id="IPR014031">
    <property type="entry name" value="Ketoacyl_synth_C"/>
</dbReference>
<feature type="domain" description="Carrier" evidence="10">
    <location>
        <begin position="5422"/>
        <end position="5497"/>
    </location>
</feature>
<dbReference type="Pfam" id="PF13193">
    <property type="entry name" value="AMP-binding_C"/>
    <property type="match status" value="1"/>
</dbReference>
<dbReference type="SMART" id="SM00825">
    <property type="entry name" value="PKS_KS"/>
    <property type="match status" value="1"/>
</dbReference>
<dbReference type="GO" id="GO:0006633">
    <property type="term" value="P:fatty acid biosynthetic process"/>
    <property type="evidence" value="ECO:0007669"/>
    <property type="project" value="InterPro"/>
</dbReference>
<keyword evidence="6" id="KW-0663">Pyridoxal phosphate</keyword>
<dbReference type="InterPro" id="IPR010071">
    <property type="entry name" value="AA_adenyl_dom"/>
</dbReference>
<dbReference type="SUPFAM" id="SSF53383">
    <property type="entry name" value="PLP-dependent transferases"/>
    <property type="match status" value="1"/>
</dbReference>
<evidence type="ECO:0000259" key="10">
    <source>
        <dbReference type="PROSITE" id="PS50075"/>
    </source>
</evidence>
<dbReference type="GO" id="GO:0009366">
    <property type="term" value="C:enterobactin synthetase complex"/>
    <property type="evidence" value="ECO:0007669"/>
    <property type="project" value="TreeGrafter"/>
</dbReference>
<dbReference type="Gene3D" id="3.30.300.30">
    <property type="match status" value="3"/>
</dbReference>
<dbReference type="GO" id="GO:0005829">
    <property type="term" value="C:cytosol"/>
    <property type="evidence" value="ECO:0007669"/>
    <property type="project" value="TreeGrafter"/>
</dbReference>
<dbReference type="PROSITE" id="PS50075">
    <property type="entry name" value="CARRIER"/>
    <property type="match status" value="7"/>
</dbReference>
<dbReference type="GO" id="GO:0043041">
    <property type="term" value="P:amino acid activation for nonribosomal peptide biosynthetic process"/>
    <property type="evidence" value="ECO:0007669"/>
    <property type="project" value="TreeGrafter"/>
</dbReference>
<dbReference type="Gene3D" id="3.40.50.980">
    <property type="match status" value="2"/>
</dbReference>
<dbReference type="GO" id="GO:0004315">
    <property type="term" value="F:3-oxoacyl-[acyl-carrier-protein] synthase activity"/>
    <property type="evidence" value="ECO:0007669"/>
    <property type="project" value="InterPro"/>
</dbReference>
<dbReference type="InterPro" id="IPR000873">
    <property type="entry name" value="AMP-dep_synth/lig_dom"/>
</dbReference>
<dbReference type="FunFam" id="3.40.47.10:FF:000019">
    <property type="entry name" value="Polyketide synthase type I"/>
    <property type="match status" value="1"/>
</dbReference>
<gene>
    <name evidence="12" type="ORF">CLV41_106243</name>
</gene>
<dbReference type="InterPro" id="IPR005814">
    <property type="entry name" value="Aminotrans_3"/>
</dbReference>
<dbReference type="InterPro" id="IPR014030">
    <property type="entry name" value="Ketoacyl_synth_N"/>
</dbReference>
<comment type="cofactor">
    <cofactor evidence="1">
        <name>pantetheine 4'-phosphate</name>
        <dbReference type="ChEBI" id="CHEBI:47942"/>
    </cofactor>
</comment>
<dbReference type="Pfam" id="PF00550">
    <property type="entry name" value="PP-binding"/>
    <property type="match status" value="7"/>
</dbReference>
<evidence type="ECO:0000256" key="1">
    <source>
        <dbReference type="ARBA" id="ARBA00001957"/>
    </source>
</evidence>
<dbReference type="InterPro" id="IPR015424">
    <property type="entry name" value="PyrdxlP-dep_Trfase"/>
</dbReference>
<dbReference type="Pfam" id="PF00501">
    <property type="entry name" value="AMP-binding"/>
    <property type="match status" value="3"/>
</dbReference>
<dbReference type="InterPro" id="IPR013217">
    <property type="entry name" value="Methyltransf_12"/>
</dbReference>
<dbReference type="CDD" id="cd05930">
    <property type="entry name" value="A_NRPS"/>
    <property type="match status" value="2"/>
</dbReference>
<comment type="caution">
    <text evidence="12">The sequence shown here is derived from an EMBL/GenBank/DDBJ whole genome shotgun (WGS) entry which is preliminary data.</text>
</comment>
<sequence>MALSGQNEPIAIIGMGCRFPGGANNPDAFWDVLNRGSDTSGEVPADRWEPVEGGESFFVSTRGHFLDARADRFDAGLFGLAPAELTAMDPQQRLLLEVAWEAFEDAGLPIDAVAGSQTAVFIGLEKSDYTRASLFSDDLSRITPHTGTGVAHSCAAGRLAYTFDLRGPAGVVDAACASSLLALDQACQKLWRGSADLALAGGVSLMLGPEVFAALSKLGALAPDGRCRTFDASGNGYGRGEGCGVLVLKRLSDAQRDGDRIQALVHGVAVGHGGRSNGLTAPNVRSQVQVIRAALTGARKQPADVDYVEAHGTGTQMGDPIEIAALAEVFGPDRPVDRPLLIGSAKSNIGHLEAAAGMAGIIKLVLAHQHGHIPPNCNFDTPNPFIDWDAAPIEVVSRPRPWNGPVPQVGTAVSRLAGVSAFGFSGTVAHALIGSPPEAAPVPKSACRRPAQILTLSARSTEALEAQARQMAHLLDAPGNDFQTVCSNANTTRKHHELRAAVIGDTPKEVTDLLKGPLEPVAGRILLGSANPNEAARTAFVFSGQGGLQGGVGADLYGTVPAFTDTIDRCAVTLDPVLGQSLAGLLFEGKAPETAFDDPRIAQPALFALQAALVAMWRAWGVTPSVLFGHSFGHFAAAHTAGVLSLDDALDLVIARGELAHSDSGEGRMAACFASAEQILETARGEGIDVAIAAFNAPENTTVSATPEAMETLIQALAALGITVKLLPIHRAFHSPLMQPVAEKFRARVAKAELRAATIPLILDMTGAPASAEEITDPAVWARQLLEPVQCMKALETLRGRECTAALEIGASSVLSGLGQENAGAGNTMAWLPSLRRSTSGWRQVLATLGELHVRGVKVDWRSFHSDDGARRIKLPTYPFQRKTYAMPLALPEQMREGASSDPRWAQVHSWLTTQGPSAQSIAAGLDATARIGRRRLVSFAQAIGLFDLARSQTSAQALLAALKISPGHERLMRWYLDILVDDGWLERKGDAFYVADRATQTDYSGWSAGTEAEEARLRQSHADLSAAFDLLARCFEALPDVLRGMRDPMEVLMPGGSTALLDGLYGDGHLSRSFNTVMALAVPAALTGLETPRVLEIGGGTGGVTRGIVDSLASDPRPVHYTFTDVSDGFVMPARERWTGGRPSMAFATFDVTVSPSEQGFEPGSQDVLVASNVLHATRNIVETLRNAAQLLRPGGRLIVNEVTRLHDVVGMIFGLTPGWWHYEDETARIAHSPVLSVPGWKSALAQAGFIIEEVFTLPGDDKKTPVQAAIVARLTGQSASGAIPAAPAVRTEVQAPVTASLAERSARADHLQDVSDLIRTISGIEIAGHDLDSNLFALGMDSLLLMQLRNAVQKRFGVDLKMSRFHEELSSVRRIADYLAEVVPPAPVAAPSPRPEPPVFQAHPVAETFVPAVPLPTAAAGTSLEAIVQQQLKLMSDQIALLSGQRVEASPPRPAAAVAPVPPVNTARNKSHPATMPAAGAPLAAAGSDLTDRQRAYVRDLIARYTERTAASKTYAGKARPKLADWIATIGYNPDLKELVYPIVSAGSEGSRIRDIDGNSYIDLSCGFGVDLLGHQPAFVTEAIRKQLSEGMELATQSDLAEETAELLCDLTGCERVAFSNTGTEAVMTAYRLARAVTGKSRIAIFRGSFHGSYDGAMAFGSPLGTMSASLGILQNQIEDVIVLDYGSEAALETIAAEADQLAGVLVEPVQSRNPELQPRDFLHALRKLTGERDITLIFDELITGFRCHPGGAQAYFGVKADIVTYGKVLGGGLPISAIAGKARFIDPMDGGAWTYGDDSGPTTTQIFFGGTFCRHPLAMASARATLNHLKMQGPALQRDLSARTRDMTGRLNAMFARLGIPFRIAFFASQFQLRQVTAQGEVYQTLELSLFFFSLVLQGVYTWERRTCFLSTAHSDTDIAAIEKAMEAAARDLLKGGFFGGGNDGSGKKKTAENEALPGSLVLTATQREMRLLALKHGDGERVETLVVDVAGRIDADRLRDALQTVVSRHDILQTRCVRDGLLVPGGEMPGVNTSVLSQLPADQRDTDGSRWVADLAASRMHASHGPLLACDLLDLDNGHTLVAMRAHPLICDGWSMGVVISELAALYEGKTGTSLLPAPSFADFVRWSEKPDPAALVSARDYWEKQLETGSEPVVLPSDRLALRGGSRTGQRLRHVIDTKAVQALEAFGEARNASLFAVLLTAYATLVARLSGAARPAIGIPVPGQAAMDAQGLVGQCAMTVPLILEVDGGEPGEVLLERIKREIMALLDHQSVRPQDALTDAAVLPALTVGFNLDRDPGLTAFGGHPVSVRPVPVGDPKYALSLNAIVQNDEILLDFDFDSGSHDPDTITAWAEEYTSILSDLCGKPAQAIGKLGRRQPEDAERIEDLAEAVAAALSNAPERVLAVDAHGREITAASLVGASGFSGAVTALAERLELPVPDSLPLSTRSIAAWRSACALEEGAVVTLPAGTPSPEALAAALLGAVRLRIGDIPEPVQAIVLPQRMVRNWIAGRETRSSVRLIVDCTGSPYDNYAQSIAATLAEGSSVRLVLRPLFSGLALGSHCFSSPVEGSLARFEPLAGVAVSVLDTAGLEAPVGCPGDLHVDGGATGLTAVLAANGGLTVVSDPLESAVARALLLSRPEVAHVEGPLEDLIVTLCNGSDVKLADLAAGLARVLRGPAMPRRISLRAEGRAEEHWNGRSPDHSSSRGEHLDTVVEVFRTLLGEPNVSARDSFFELGGTSLTALRIAAEVERRTGRHLEASVFFRELTPAGIAAHLAQDKGAASAAIPSTGLTRAPASPAQRRIWTLSQLEGQEAFYVLSGAFVFDGLLDSKALRTALDGLLQRHSILRTGYELNDGVLWQTVRASEPCELAEETVTGTGTPELLLADAVHRLGSAPYDLQAGQVFRASLVRLETGEDTRHVLVYAMHHIAFDGWSEEAFIADLTGFYEAALEARAAELPDLSVQHIDACLWQDARLHEPEGRAALERWAARLEDMPPQSELPRDRARARIQSFTAARHDIRLSSSTTSALQDLARQSGTTPYLATVAGLKALVHRYTGASDITFGSAITRRGHPDLLGQIGNFVNTLALRDRVRGADSFAALLGRVAETATEAFADGDTPIDAILSRLGRPRDVARAALFDILVSAADIARPELRLGGVKGKAVADLTPPASGFDLYFEIAADESETLLRVTYNSDLFDAERIVRMGRHLEILLSACTAQPTMPLALLPVASATEMEQVKAGAGSPEPHRFVLDDRLSLCPPGIEGAVFESCSRDTPEAIPAEVLPEGWIRDTGLRAQFKPGEGLVFAVEPAETEDQVSWPGGSGDVTDRLLGIWRAYLPTGVFPGPEDSFFALGGNSLGAVQIVAQLRDAFDVDLGVRDLFERPSVAEMQGLLGGAGEPQSVRLSPADQEGPALLSPAQERMWLLDRMAADRSAYCICGAFWVDRPLDEDRLRAALGAVAQRHEALRCAFEDTGSDTPQLKIADRIEPVLTSGAASSEADALARASELAGEGFDLAEAPLWRVHVEQAGARSLLVICLHHAIADGWSVAVLMRDLSRAYGGGALAAPTGTYSGHATQRRLLLDSPAGTESRAYWEKTLADAPRQIELFTDRPRPAVKSYRGGTVHSRLTPEMSKALRALAAKHRGTLYHVLMALSAALLHRYSGQGDLVIGSVAAGRRSKEEFDQVGCFIENFVLRLKLDPETTFAALLDQTRERLSEAQEHSHYPVEHLGQARGGTGRGGRLGLYNVIVTVEEFAGESLSFDGRPATAADLPGSVSRADLIFYLLPSSEGIDLELEYDTDIFDSGTVQRMADHLGELASAVAAAPESLLPALQFIGDEERDTVVRLFNDTGTAYPREASVVDLFRQVAGKMPEATALRHEAKSVSYGEIDRWSDRIAAGLVAGHGVAPGDLVGLIAHRRPALVAAMLGVLKAGATYVPIDPDYPADRIATLLDIARPKLTLSDTEAAQAKFAVTLKAVEADPEGVALPESGAETPAYVMFTSGSTGTPKGVVVPHRAIVRLVRDSDVVPLGPDDRLLLTGALSFDATTYEIWGPLLNGGCLVLADREALLDPWAVADIAAREGVTVMWLTATLFNTFADLNPGVFASLTTVLTGGERISASHVAAAMTANPLLTVVNGYGPTENTTFSATYRIETPPEPGADMPIGRPIANSTLFILDSTGAPVPIGMPGEIWVGGDGLAIGYLGREDLTEERFVRHSEFGRLYRTGDLGLWRADGTVRYLGRSDDQLKIRGHRIEPGEIAAVLEAQDGVRQAAVIARPGPAGPELAAYIVVEGAVDLKVLRSKLAQQLPAPLVPAHLISLDSLPIDGNGKLDRRALPEPASEPATAADAAARPVRGPANRIETEISEDWAALLGAPVRDMDADFYMLGGHSLLAVRLINRIQTRYGPVVSLRDLFEKPTVAGLAARVIDGLAGGAPRVTSPLSALPASESYPASAQQQRLCFLQQLDGPRPDYTVMGGYWIDGPLDEAALQSALETVTRRHEALRTRFVTRRGEVRQRIEAEGHLALERRDFTEEDDPAPAAVQAAQVLAAEGWNLQRGPLARACLFRTGTQRSLFLLSLHHAICDGWSMDVLTREITAAYSAACGGPPADLPVLPCQPKEIAAWQSDRREGPDGRADLAYWTARLDGVPARFDLHPGRAGDLDPDAIFAHRSVVALDGLTEKLQTLGSRHSASLFSTLTAFTAAVLHRLSGQRDLWIGTPVAGRNLPEFEGQVGYLSDMVVLRAAVDTQMTVASLVERTGHLVREALSHQDVPVDEIVRELGLNRDQPLFDTIVALEDIPAVPDLPGLSLSTFDAGPVGPKTGLSFTYLRGPDGALSLQLDAHPARFTAERTGQIAAAVGHLIRSAAAAQADTRLGVLPLQDTVERTRLVRDFACASAPAVETEATVLERFAEQVAGRGDAAAVCGSDGTLSYRDLDQTSNAIAHSLRDRFGIEAGSRVGLALPRDSRLIAAMLSILKAGAAYVPVDPAAPAERVAGILADAGCAALICDRSAPADCWGFTERMLAAEDLSDRSEAAPDVEVRPDDLAYVIFTSGSTGRPKGVMIEHGSVTGLVEALQQEVYAGLEGPQSVALVAPPIFDASVQQIFAALCGGHRLVVVDGETRRDGRDLIDLFAREGVSVSDATPSLLSLLLNLGFAQSEDLALRHILVGGEALPAKLAQAVLSAPSCTRLKLTNVYGPTECTVDCSAHRLTPADLKETGLVSIGRPLGRARLLVLDPAGEPAPVGSPGEIHVGGPGLARGYLDPSLTEERFIRHAEFGRLYRTGDLGVWDADGSLHFLGRRDDQIKLRGYRIELAEVDAGLNRIPGVRRGAGILRGQGETAQIIGFVECARETGSDLRAAAAGILPDYMVPSEIVCLDTLPSTPGGKIDRRALAALYVPAQRTGPPARRPGNTRERSVLEIWSHVLDRPTDDMTADFFACGGHSLAAARLIGLVEETFGVTVSLRAFFDQPTPEGLCALIDVAPDAETISADPAVEGGTFDLSPAQYRLWAIDQMHEESPGYAMPAAWRICGRFDPEVFRRAIDKVAMRHEALRTRFEMQEGQPVQVIDAAALVDFSTEEIPSGDDPMAEALARCAQEVARPFDLENGPLLRVRLWTVAENEHVLFVNLHHIIADGHSLDLLAAELWPVYAAMVEGRVPDPARPAPQYRAHVARMQARARGPKAQSDLRYWQEVLTPLTDPLDLPTDRVRPPVRNQSGASLDLTAGESVRESLAAVARMHGTTPFSILTALSAFALHALSGQNDLILGIPVEGRPDRDSRTVIGLCAETIPLRVTLEPGATFAALVKQVRSGLANTLDRLDCPFDRIVDAVKPPSRPDRSMLFDAMVSYRLSEGMAVPGELEVTPLPLPVQGSQLDLALLFAETPGSLTLSLQYDDALFDAARVEGIGQYVLSLLETCAGLTDLPLQSLPRPDPRLLSRAAESPPQEVETSTGGPAGGSDRMLDLWREVLSLPTLGPDDDFFAAGGHSLTAAWLVQRVYADFGAKLRLNDVMRNPTAAALAGYVGKQAPESADRVKRLPKAADYALSPAQRRFWVLEQLEGQQGYGLLPGMAGLDGPLDESAFAMAVRALCKRHESLRTVITTDPQGEPRQKILGSGSPLATIDLSGSKSPETDAEIWFAPLLSRPFDLEQEPLFRIGLARTGPESYLLGFCLHHLIADGWSMGVLVRDLSALYAAAKRIGPKPASLQRQFRDCAAHQAERADAPEELDYWRGKLAGPPARLDLPTDRPRPKRQDIRGAMASFKLDTVRTARLQSLAAERNLTLFAVLAAVFQTLLHRYSGQDDLTLGTPVAGREHPDYGDQVGLFLNQLALRVTLDPDAGFDTLLQATGATISEALDRQNIPFDRIVEALDLPRDVSRSVLFDAMIVMQDPDHAQLSLGDVSVVRRMQAAAVAKTDLTLIIEPEDDEITAYFEYATALFDHDTIERMIGTFGQVVDAVTADPSVPLGALEIVCEEERQALLDRGGLSLNLKSANGTILNAVGEFVKRTPQAPATTDRVRTLSYETLAGLSDHLAGQLVQLGIEPGTRVGIELPRDARLPVALLGVLKAGAAFVPLDPALPEERRKVLIEEAGCALVLTDFSQGKLRQNLTALLDAPRSDVILPKIGARMLAYVLFTSGSTGKPKGVMIEHGALAAFCQSLPGAFGLGSEDRVAALTNISFDISILELLGTLTFGACVLAITAEDAQEPECALEALAERKATVLQATPTRLALLLDMDTFCGTQVFAPRSALRTVLTGGEALPAPLRERLAALDHLSVYEVYGPTETTIWSCARRITETSQADLGRPLPGEGVAVLSPGGALQPIGAPGEIAIFGAGLARGYLDDRQRTAQAFPERLHPVAGRLYRTGDQARWRADGRLEFLGRTDGQIKLRGNRIEIGEVEAALSAQPGIRHAAVELRGAGAEAMLVAHVAGDAVDPQSLLSALRAKLPAAAVPGQIVPHEQLPLLPSGKIDRRALSLTGLSEFAETGAPSAEVSFNQIEAEIAAVFATLLKTRMVDADASFFDMGGQSLLAARAVRQLRDRLGCKVDLGDLFAMPSVRALGEALRQRGQADRPPLVASRNMDACLLTHAQRRIWTAQQLSKESAAYVIHAALRFNGTVRIRALKKAFSAVVARHGALRTAFLTGIEGPRQVIHDDVPFTLVRSRADDEKMLAKLLAEDASEPFDLAQAPLFRARLIDVKKSRSVLSVSLHHAVADGRSLELLMSDLETAYSAAIDGRDCTLPAQDIQFTDYARWERQVLEAPSIEADRDYWRKTLSTLPAPLDLPFASTRPSRQTTRGETFRKDFDAEQAKALRELAARQSATVFAVFLAAVSALLQRLTGREDMVLGTVSENREHVALDAMIGCFVNVLPLRMRPTADLPVSALIVQAREVITGSLRHGHVPFEQIVQETQAAGTSGRSPLFDIAVTWNELDHTARADFAGVPITDVSPASPFAKYDLLFVFSPAESGGIACAIEYRSDLYSQTDIEYLAGLLDRVLEEMAAAPENPIMDLGIGIEESTFARTEAADIVSILDI</sequence>
<dbReference type="PROSITE" id="PS00012">
    <property type="entry name" value="PHOSPHOPANTETHEINE"/>
    <property type="match status" value="4"/>
</dbReference>
<dbReference type="SUPFAM" id="SSF52151">
    <property type="entry name" value="FabD/lysophospholipase-like"/>
    <property type="match status" value="1"/>
</dbReference>
<feature type="compositionally biased region" description="Low complexity" evidence="9">
    <location>
        <begin position="4347"/>
        <end position="4365"/>
    </location>
</feature>
<evidence type="ECO:0000313" key="13">
    <source>
        <dbReference type="Proteomes" id="UP000236959"/>
    </source>
</evidence>
<evidence type="ECO:0000259" key="11">
    <source>
        <dbReference type="PROSITE" id="PS52004"/>
    </source>
</evidence>
<dbReference type="SMART" id="SM00823">
    <property type="entry name" value="PKS_PP"/>
    <property type="match status" value="7"/>
</dbReference>
<dbReference type="InterPro" id="IPR023213">
    <property type="entry name" value="CAT-like_dom_sf"/>
</dbReference>
<dbReference type="InterPro" id="IPR029063">
    <property type="entry name" value="SAM-dependent_MTases_sf"/>
</dbReference>
<dbReference type="Gene3D" id="3.40.50.12780">
    <property type="entry name" value="N-terminal domain of ligase-like"/>
    <property type="match status" value="2"/>
</dbReference>
<feature type="region of interest" description="Disordered" evidence="9">
    <location>
        <begin position="4341"/>
        <end position="4365"/>
    </location>
</feature>
<dbReference type="PANTHER" id="PTHR45527:SF1">
    <property type="entry name" value="FATTY ACID SYNTHASE"/>
    <property type="match status" value="1"/>
</dbReference>
<feature type="domain" description="Carrier" evidence="10">
    <location>
        <begin position="7008"/>
        <end position="7083"/>
    </location>
</feature>
<dbReference type="SUPFAM" id="SSF53335">
    <property type="entry name" value="S-adenosyl-L-methionine-dependent methyltransferases"/>
    <property type="match status" value="1"/>
</dbReference>
<dbReference type="GO" id="GO:0009403">
    <property type="term" value="P:toxin biosynthetic process"/>
    <property type="evidence" value="ECO:0007669"/>
    <property type="project" value="UniProtKB-ARBA"/>
</dbReference>
<dbReference type="CDD" id="cd00610">
    <property type="entry name" value="OAT_like"/>
    <property type="match status" value="1"/>
</dbReference>
<reference evidence="12 13" key="1">
    <citation type="submission" date="2018-01" db="EMBL/GenBank/DDBJ databases">
        <title>Genomic Encyclopedia of Archaeal and Bacterial Type Strains, Phase II (KMG-II): from individual species to whole genera.</title>
        <authorList>
            <person name="Goeker M."/>
        </authorList>
    </citation>
    <scope>NUCLEOTIDE SEQUENCE [LARGE SCALE GENOMIC DNA]</scope>
    <source>
        <strain evidence="12 13">DSM 17023</strain>
    </source>
</reference>
<evidence type="ECO:0000256" key="7">
    <source>
        <dbReference type="ARBA" id="ARBA00029443"/>
    </source>
</evidence>
<dbReference type="InterPro" id="IPR016035">
    <property type="entry name" value="Acyl_Trfase/lysoPLipase"/>
</dbReference>
<protein>
    <submittedName>
        <fullName evidence="12">Amino acid adenylation domain-containing protein</fullName>
    </submittedName>
</protein>
<dbReference type="InterPro" id="IPR020806">
    <property type="entry name" value="PKS_PP-bd"/>
</dbReference>
<dbReference type="Pfam" id="PF16197">
    <property type="entry name" value="KAsynt_C_assoc"/>
    <property type="match status" value="1"/>
</dbReference>
<dbReference type="GO" id="GO:0047527">
    <property type="term" value="F:2,3-dihydroxybenzoate-serine ligase activity"/>
    <property type="evidence" value="ECO:0007669"/>
    <property type="project" value="TreeGrafter"/>
</dbReference>
<dbReference type="SUPFAM" id="SSF47336">
    <property type="entry name" value="ACP-like"/>
    <property type="match status" value="7"/>
</dbReference>
<dbReference type="SUPFAM" id="SSF56801">
    <property type="entry name" value="Acetyl-CoA synthetase-like"/>
    <property type="match status" value="3"/>
</dbReference>
<dbReference type="Pfam" id="PF08242">
    <property type="entry name" value="Methyltransf_12"/>
    <property type="match status" value="1"/>
</dbReference>
<accession>A0A2S3UT31</accession>
<dbReference type="Gene3D" id="3.40.50.1820">
    <property type="entry name" value="alpha/beta hydrolase"/>
    <property type="match status" value="1"/>
</dbReference>
<feature type="domain" description="Carrier" evidence="10">
    <location>
        <begin position="3329"/>
        <end position="3405"/>
    </location>
</feature>
<dbReference type="Gene3D" id="3.40.640.10">
    <property type="entry name" value="Type I PLP-dependent aspartate aminotransferase-like (Major domain)"/>
    <property type="match status" value="1"/>
</dbReference>
<dbReference type="SUPFAM" id="SSF53901">
    <property type="entry name" value="Thiolase-like"/>
    <property type="match status" value="1"/>
</dbReference>
<keyword evidence="13" id="KW-1185">Reference proteome</keyword>
<dbReference type="InterPro" id="IPR045851">
    <property type="entry name" value="AMP-bd_C_sf"/>
</dbReference>
<dbReference type="Gene3D" id="2.30.38.10">
    <property type="entry name" value="Luciferase, Domain 3"/>
    <property type="match status" value="1"/>
</dbReference>
<dbReference type="InterPro" id="IPR036736">
    <property type="entry name" value="ACP-like_sf"/>
</dbReference>
<dbReference type="Gene3D" id="3.40.47.10">
    <property type="match status" value="1"/>
</dbReference>
<name>A0A2S3UT31_9HYPH</name>
<dbReference type="SUPFAM" id="SSF52777">
    <property type="entry name" value="CoA-dependent acyltransferases"/>
    <property type="match status" value="14"/>
</dbReference>
<dbReference type="InterPro" id="IPR016039">
    <property type="entry name" value="Thiolase-like"/>
</dbReference>
<dbReference type="NCBIfam" id="TIGR01733">
    <property type="entry name" value="AA-adenyl-dom"/>
    <property type="match status" value="3"/>
</dbReference>
<dbReference type="InterPro" id="IPR001242">
    <property type="entry name" value="Condensation_dom"/>
</dbReference>
<feature type="domain" description="Carrier" evidence="10">
    <location>
        <begin position="4366"/>
        <end position="4441"/>
    </location>
</feature>
<keyword evidence="3" id="KW-0597">Phosphoprotein</keyword>
<dbReference type="GO" id="GO:0008483">
    <property type="term" value="F:transaminase activity"/>
    <property type="evidence" value="ECO:0007669"/>
    <property type="project" value="InterPro"/>
</dbReference>
<evidence type="ECO:0000256" key="4">
    <source>
        <dbReference type="ARBA" id="ARBA00022679"/>
    </source>
</evidence>
<dbReference type="PROSITE" id="PS00606">
    <property type="entry name" value="KS3_1"/>
    <property type="match status" value="1"/>
</dbReference>
<dbReference type="InterPro" id="IPR020845">
    <property type="entry name" value="AMP-binding_CS"/>
</dbReference>
<evidence type="ECO:0000256" key="6">
    <source>
        <dbReference type="ARBA" id="ARBA00022898"/>
    </source>
</evidence>
<dbReference type="Pfam" id="PF00109">
    <property type="entry name" value="ketoacyl-synt"/>
    <property type="match status" value="1"/>
</dbReference>